<reference evidence="3 4" key="1">
    <citation type="journal article" date="2009" name="Proc. Natl. Acad. Sci. U.S.A.">
        <title>Biogeography of the Sulfolobus islandicus pan-genome.</title>
        <authorList>
            <person name="Reno M.L."/>
            <person name="Held N.L."/>
            <person name="Fields C.J."/>
            <person name="Burke P.V."/>
            <person name="Whitaker R.J."/>
        </authorList>
    </citation>
    <scope>NUCLEOTIDE SEQUENCE [LARGE SCALE GENOMIC DNA]</scope>
    <source>
        <strain evidence="4">Y.N.15.51 / Yellowstone #2</strain>
    </source>
</reference>
<dbReference type="InterPro" id="IPR007527">
    <property type="entry name" value="Znf_SWIM"/>
</dbReference>
<feature type="domain" description="SWIM-type" evidence="2">
    <location>
        <begin position="47"/>
        <end position="84"/>
    </location>
</feature>
<dbReference type="AlphaFoldDB" id="C3NH70"/>
<proteinExistence type="predicted"/>
<accession>C3NH70</accession>
<dbReference type="HOGENOM" id="CLU_2379558_0_0_2"/>
<keyword evidence="1" id="KW-0479">Metal-binding</keyword>
<evidence type="ECO:0000313" key="3">
    <source>
        <dbReference type="EMBL" id="ACP48480.1"/>
    </source>
</evidence>
<organism evidence="3 4">
    <name type="scientific">Saccharolobus islandicus (strain Y.N.15.51 / Yellowstone #2)</name>
    <name type="common">Sulfolobus islandicus</name>
    <dbReference type="NCBI Taxonomy" id="419942"/>
    <lineage>
        <taxon>Archaea</taxon>
        <taxon>Thermoproteota</taxon>
        <taxon>Thermoprotei</taxon>
        <taxon>Sulfolobales</taxon>
        <taxon>Sulfolobaceae</taxon>
        <taxon>Saccharolobus</taxon>
    </lineage>
</organism>
<gene>
    <name evidence="3" type="ordered locus">YN1551_1387</name>
</gene>
<evidence type="ECO:0000313" key="4">
    <source>
        <dbReference type="Proteomes" id="UP000006818"/>
    </source>
</evidence>
<dbReference type="GeneID" id="7809778"/>
<keyword evidence="1" id="KW-0862">Zinc</keyword>
<protein>
    <recommendedName>
        <fullName evidence="2">SWIM-type domain-containing protein</fullName>
    </recommendedName>
</protein>
<name>C3NH70_SACI1</name>
<dbReference type="Proteomes" id="UP000006818">
    <property type="component" value="Chromosome"/>
</dbReference>
<evidence type="ECO:0000256" key="1">
    <source>
        <dbReference type="PROSITE-ProRule" id="PRU00325"/>
    </source>
</evidence>
<evidence type="ECO:0000259" key="2">
    <source>
        <dbReference type="PROSITE" id="PS50966"/>
    </source>
</evidence>
<dbReference type="GO" id="GO:0008270">
    <property type="term" value="F:zinc ion binding"/>
    <property type="evidence" value="ECO:0007669"/>
    <property type="project" value="UniProtKB-KW"/>
</dbReference>
<dbReference type="KEGG" id="sin:YN1551_1387"/>
<dbReference type="EMBL" id="CP001404">
    <property type="protein sequence ID" value="ACP48480.1"/>
    <property type="molecule type" value="Genomic_DNA"/>
</dbReference>
<keyword evidence="1" id="KW-0863">Zinc-finger</keyword>
<dbReference type="PROSITE" id="PS50966">
    <property type="entry name" value="ZF_SWIM"/>
    <property type="match status" value="1"/>
</dbReference>
<sequence length="94" mass="10731">MSTAADTKYVYVSTDKKVKVILVEKDEYGVVRISGDVESSSKPSTYHHTEILFNNNWIRFFCSCEAGAHGFLCHHVAELYNVYRKNVKKLGSLR</sequence>
<dbReference type="RefSeq" id="WP_012717426.1">
    <property type="nucleotide sequence ID" value="NC_012623.1"/>
</dbReference>